<reference evidence="2" key="1">
    <citation type="submission" date="2018-05" db="EMBL/GenBank/DDBJ databases">
        <authorList>
            <person name="Lanie J.A."/>
            <person name="Ng W.-L."/>
            <person name="Kazmierczak K.M."/>
            <person name="Andrzejewski T.M."/>
            <person name="Davidsen T.M."/>
            <person name="Wayne K.J."/>
            <person name="Tettelin H."/>
            <person name="Glass J.I."/>
            <person name="Rusch D."/>
            <person name="Podicherti R."/>
            <person name="Tsui H.-C.T."/>
            <person name="Winkler M.E."/>
        </authorList>
    </citation>
    <scope>NUCLEOTIDE SEQUENCE</scope>
</reference>
<accession>A0A382Z6S8</accession>
<evidence type="ECO:0000313" key="2">
    <source>
        <dbReference type="EMBL" id="SVD90418.1"/>
    </source>
</evidence>
<dbReference type="AlphaFoldDB" id="A0A382Z6S8"/>
<feature type="region of interest" description="Disordered" evidence="1">
    <location>
        <begin position="1"/>
        <end position="25"/>
    </location>
</feature>
<gene>
    <name evidence="2" type="ORF">METZ01_LOCUS443272</name>
</gene>
<name>A0A382Z6S8_9ZZZZ</name>
<organism evidence="2">
    <name type="scientific">marine metagenome</name>
    <dbReference type="NCBI Taxonomy" id="408172"/>
    <lineage>
        <taxon>unclassified sequences</taxon>
        <taxon>metagenomes</taxon>
        <taxon>ecological metagenomes</taxon>
    </lineage>
</organism>
<proteinExistence type="predicted"/>
<sequence length="25" mass="2832">MRLAIYDRLAPPLGKQPRHTGANKK</sequence>
<protein>
    <submittedName>
        <fullName evidence="2">Uncharacterized protein</fullName>
    </submittedName>
</protein>
<evidence type="ECO:0000256" key="1">
    <source>
        <dbReference type="SAM" id="MobiDB-lite"/>
    </source>
</evidence>
<feature type="compositionally biased region" description="Basic residues" evidence="1">
    <location>
        <begin position="16"/>
        <end position="25"/>
    </location>
</feature>
<dbReference type="EMBL" id="UINC01180964">
    <property type="protein sequence ID" value="SVD90418.1"/>
    <property type="molecule type" value="Genomic_DNA"/>
</dbReference>